<dbReference type="OrthoDB" id="1161502at2"/>
<sequence length="165" mass="19259">MIAIFSFISITAPFWHIFSQKGVGDSFLGFKTIRSFLYTFGMHFALFGCSIFSFWAINIKSKTEKQIDNISKIKRNILNIIACTYCSVSIYYLLYTFIDTNSPYPDYYYEIAFIVGAIVVSVIILFFFNLQIKIRDRKDKFEKESEYFLGTALNFIDEINHSIIK</sequence>
<feature type="transmembrane region" description="Helical" evidence="1">
    <location>
        <begin position="35"/>
        <end position="57"/>
    </location>
</feature>
<evidence type="ECO:0000313" key="2">
    <source>
        <dbReference type="EMBL" id="OEK07705.1"/>
    </source>
</evidence>
<name>A0A1E5T8I9_9FLAO</name>
<dbReference type="Proteomes" id="UP000095713">
    <property type="component" value="Unassembled WGS sequence"/>
</dbReference>
<evidence type="ECO:0000313" key="3">
    <source>
        <dbReference type="Proteomes" id="UP000095713"/>
    </source>
</evidence>
<proteinExistence type="predicted"/>
<feature type="transmembrane region" description="Helical" evidence="1">
    <location>
        <begin position="77"/>
        <end position="95"/>
    </location>
</feature>
<keyword evidence="1" id="KW-0812">Transmembrane</keyword>
<evidence type="ECO:0000256" key="1">
    <source>
        <dbReference type="SAM" id="Phobius"/>
    </source>
</evidence>
<gene>
    <name evidence="2" type="ORF">A8C32_16765</name>
</gene>
<accession>A0A1E5T8I9</accession>
<dbReference type="EMBL" id="MDJD01000045">
    <property type="protein sequence ID" value="OEK07705.1"/>
    <property type="molecule type" value="Genomic_DNA"/>
</dbReference>
<organism evidence="2 3">
    <name type="scientific">Flavivirga aquatica</name>
    <dbReference type="NCBI Taxonomy" id="1849968"/>
    <lineage>
        <taxon>Bacteria</taxon>
        <taxon>Pseudomonadati</taxon>
        <taxon>Bacteroidota</taxon>
        <taxon>Flavobacteriia</taxon>
        <taxon>Flavobacteriales</taxon>
        <taxon>Flavobacteriaceae</taxon>
        <taxon>Flavivirga</taxon>
    </lineage>
</organism>
<dbReference type="AlphaFoldDB" id="A0A1E5T8I9"/>
<keyword evidence="1" id="KW-1133">Transmembrane helix</keyword>
<reference evidence="2 3" key="1">
    <citation type="submission" date="2016-05" db="EMBL/GenBank/DDBJ databases">
        <title>Draft Genome Sequence of Algibacter sp. Strain SK-16 Isolated from the Surface Water of Aburatsubo Inlet.</title>
        <authorList>
            <person name="Wong S.-K."/>
            <person name="Yoshizawa S."/>
            <person name="Nakajima Y."/>
            <person name="Ogura Y."/>
            <person name="Tetsuya H."/>
            <person name="Hamasaki K."/>
        </authorList>
    </citation>
    <scope>NUCLEOTIDE SEQUENCE [LARGE SCALE GENOMIC DNA]</scope>
    <source>
        <strain evidence="2 3">SK-16</strain>
    </source>
</reference>
<comment type="caution">
    <text evidence="2">The sequence shown here is derived from an EMBL/GenBank/DDBJ whole genome shotgun (WGS) entry which is preliminary data.</text>
</comment>
<feature type="transmembrane region" description="Helical" evidence="1">
    <location>
        <begin position="107"/>
        <end position="130"/>
    </location>
</feature>
<keyword evidence="1" id="KW-0472">Membrane</keyword>
<keyword evidence="3" id="KW-1185">Reference proteome</keyword>
<protein>
    <submittedName>
        <fullName evidence="2">Uncharacterized protein</fullName>
    </submittedName>
</protein>